<dbReference type="CDD" id="cd08958">
    <property type="entry name" value="FR_SDR_e"/>
    <property type="match status" value="1"/>
</dbReference>
<dbReference type="FunFam" id="3.40.50.720:FF:000085">
    <property type="entry name" value="Dihydroflavonol reductase"/>
    <property type="match status" value="1"/>
</dbReference>
<sequence length="330" mass="36683">MEEDKGTVCVTGGTGYVASWLIMRLLQHGYSVRATVRSDPANCKKDISYLTNLPEASKKLQFFHADLNKPDSFNTAIGGCIGVFHLAHPMDVDGKEPEEAVTKRAVEGTLGILRACLNSKRSVKRVIYISSAATILYNNKGLSVTDESTWSDLDICRSSKLVNPSYLLSKTITERAALEFAAKNGLDLITLVLPLVVGSFICPTTPSSVSLALAMILGEEDHYEYLMHSFMVHIDDVASAQIFLLEYPNAQGRYICSSAEMTMHQMYEFLLARYPEFQLPNMEDHFKKSTSYGHSSLSSMKLLSTGFRFKYGVQEMFDGAIRCCKEKGFL</sequence>
<dbReference type="Gene3D" id="3.40.50.720">
    <property type="entry name" value="NAD(P)-binding Rossmann-like Domain"/>
    <property type="match status" value="1"/>
</dbReference>
<evidence type="ECO:0000259" key="4">
    <source>
        <dbReference type="Pfam" id="PF01370"/>
    </source>
</evidence>
<dbReference type="GO" id="GO:0005737">
    <property type="term" value="C:cytoplasm"/>
    <property type="evidence" value="ECO:0007669"/>
    <property type="project" value="EnsemblPlants"/>
</dbReference>
<dbReference type="GO" id="GO:0010422">
    <property type="term" value="P:regulation of brassinosteroid biosynthetic process"/>
    <property type="evidence" value="ECO:0007669"/>
    <property type="project" value="EnsemblPlants"/>
</dbReference>
<organism evidence="5 6">
    <name type="scientific">Quercus lobata</name>
    <name type="common">Valley oak</name>
    <dbReference type="NCBI Taxonomy" id="97700"/>
    <lineage>
        <taxon>Eukaryota</taxon>
        <taxon>Viridiplantae</taxon>
        <taxon>Streptophyta</taxon>
        <taxon>Embryophyta</taxon>
        <taxon>Tracheophyta</taxon>
        <taxon>Spermatophyta</taxon>
        <taxon>Magnoliopsida</taxon>
        <taxon>eudicotyledons</taxon>
        <taxon>Gunneridae</taxon>
        <taxon>Pentapetalae</taxon>
        <taxon>rosids</taxon>
        <taxon>fabids</taxon>
        <taxon>Fagales</taxon>
        <taxon>Fagaceae</taxon>
        <taxon>Quercus</taxon>
    </lineage>
</organism>
<dbReference type="InParanoid" id="A0A7N2MFP8"/>
<dbReference type="InterPro" id="IPR050425">
    <property type="entry name" value="NAD(P)_dehydrat-like"/>
</dbReference>
<reference evidence="5 6" key="1">
    <citation type="journal article" date="2016" name="G3 (Bethesda)">
        <title>First Draft Assembly and Annotation of the Genome of a California Endemic Oak Quercus lobata Nee (Fagaceae).</title>
        <authorList>
            <person name="Sork V.L."/>
            <person name="Fitz-Gibbon S.T."/>
            <person name="Puiu D."/>
            <person name="Crepeau M."/>
            <person name="Gugger P.F."/>
            <person name="Sherman R."/>
            <person name="Stevens K."/>
            <person name="Langley C.H."/>
            <person name="Pellegrini M."/>
            <person name="Salzberg S.L."/>
        </authorList>
    </citation>
    <scope>NUCLEOTIDE SEQUENCE [LARGE SCALE GENOMIC DNA]</scope>
    <source>
        <strain evidence="5 6">cv. SW786</strain>
    </source>
</reference>
<dbReference type="GO" id="GO:0016616">
    <property type="term" value="F:oxidoreductase activity, acting on the CH-OH group of donors, NAD or NADP as acceptor"/>
    <property type="evidence" value="ECO:0007669"/>
    <property type="project" value="TreeGrafter"/>
</dbReference>
<dbReference type="KEGG" id="qlo:115958603"/>
<dbReference type="EMBL" id="LRBV02000008">
    <property type="status" value="NOT_ANNOTATED_CDS"/>
    <property type="molecule type" value="Genomic_DNA"/>
</dbReference>
<evidence type="ECO:0000256" key="2">
    <source>
        <dbReference type="ARBA" id="ARBA00023002"/>
    </source>
</evidence>
<dbReference type="Proteomes" id="UP000594261">
    <property type="component" value="Chromosome 8"/>
</dbReference>
<dbReference type="OMA" id="ILGPVFH"/>
<dbReference type="GO" id="GO:0016131">
    <property type="term" value="P:brassinosteroid metabolic process"/>
    <property type="evidence" value="ECO:0007669"/>
    <property type="project" value="EnsemblPlants"/>
</dbReference>
<evidence type="ECO:0000256" key="3">
    <source>
        <dbReference type="ARBA" id="ARBA00023445"/>
    </source>
</evidence>
<evidence type="ECO:0000313" key="6">
    <source>
        <dbReference type="Proteomes" id="UP000594261"/>
    </source>
</evidence>
<comment type="similarity">
    <text evidence="3">Belongs to the NAD(P)-dependent epimerase/dehydratase family. Dihydroflavonol-4-reductase subfamily.</text>
</comment>
<keyword evidence="2" id="KW-0560">Oxidoreductase</keyword>
<evidence type="ECO:0000313" key="5">
    <source>
        <dbReference type="EnsemblPlants" id="QL08p052586:mrna"/>
    </source>
</evidence>
<name>A0A7N2MFP8_QUELO</name>
<accession>A0A7N2MFP8</accession>
<dbReference type="InterPro" id="IPR001509">
    <property type="entry name" value="Epimerase_deHydtase"/>
</dbReference>
<dbReference type="PANTHER" id="PTHR10366">
    <property type="entry name" value="NAD DEPENDENT EPIMERASE/DEHYDRATASE"/>
    <property type="match status" value="1"/>
</dbReference>
<dbReference type="Pfam" id="PF01370">
    <property type="entry name" value="Epimerase"/>
    <property type="match status" value="1"/>
</dbReference>
<dbReference type="AlphaFoldDB" id="A0A7N2MFP8"/>
<dbReference type="OrthoDB" id="2735536at2759"/>
<dbReference type="Gramene" id="QL08p052586:mrna">
    <property type="protein sequence ID" value="QL08p052586:mrna"/>
    <property type="gene ID" value="QL08p052586"/>
</dbReference>
<keyword evidence="6" id="KW-1185">Reference proteome</keyword>
<dbReference type="GeneID" id="115958603"/>
<dbReference type="InterPro" id="IPR036291">
    <property type="entry name" value="NAD(P)-bd_dom_sf"/>
</dbReference>
<proteinExistence type="inferred from homology"/>
<keyword evidence="1" id="KW-0521">NADP</keyword>
<reference evidence="5" key="2">
    <citation type="submission" date="2021-01" db="UniProtKB">
        <authorList>
            <consortium name="EnsemblPlants"/>
        </authorList>
    </citation>
    <scope>IDENTIFICATION</scope>
</reference>
<evidence type="ECO:0000256" key="1">
    <source>
        <dbReference type="ARBA" id="ARBA00022857"/>
    </source>
</evidence>
<gene>
    <name evidence="5" type="primary">LOC115958603</name>
</gene>
<dbReference type="EnsemblPlants" id="QL08p052586:mrna">
    <property type="protein sequence ID" value="QL08p052586:mrna"/>
    <property type="gene ID" value="QL08p052586"/>
</dbReference>
<protein>
    <recommendedName>
        <fullName evidence="4">NAD-dependent epimerase/dehydratase domain-containing protein</fullName>
    </recommendedName>
</protein>
<dbReference type="SUPFAM" id="SSF51735">
    <property type="entry name" value="NAD(P)-binding Rossmann-fold domains"/>
    <property type="match status" value="1"/>
</dbReference>
<dbReference type="GO" id="GO:0009646">
    <property type="term" value="P:response to absence of light"/>
    <property type="evidence" value="ECO:0007669"/>
    <property type="project" value="EnsemblPlants"/>
</dbReference>
<feature type="domain" description="NAD-dependent epimerase/dehydratase" evidence="4">
    <location>
        <begin position="8"/>
        <end position="251"/>
    </location>
</feature>
<dbReference type="PANTHER" id="PTHR10366:SF689">
    <property type="entry name" value="PROTEIN BRI1-5 ENHANCED 1"/>
    <property type="match status" value="1"/>
</dbReference>
<dbReference type="FunCoup" id="A0A7N2MFP8">
    <property type="interactions" value="35"/>
</dbReference>
<dbReference type="RefSeq" id="XP_030932890.1">
    <property type="nucleotide sequence ID" value="XM_031077030.1"/>
</dbReference>